<feature type="domain" description="BD-FAE-like" evidence="3">
    <location>
        <begin position="57"/>
        <end position="266"/>
    </location>
</feature>
<keyword evidence="1 4" id="KW-0378">Hydrolase</keyword>
<dbReference type="EMBL" id="MCOG01000292">
    <property type="protein sequence ID" value="ORY20366.1"/>
    <property type="molecule type" value="Genomic_DNA"/>
</dbReference>
<dbReference type="PANTHER" id="PTHR48081:SF33">
    <property type="entry name" value="KYNURENINE FORMAMIDASE"/>
    <property type="match status" value="1"/>
</dbReference>
<dbReference type="Pfam" id="PF20434">
    <property type="entry name" value="BD-FAE"/>
    <property type="match status" value="1"/>
</dbReference>
<evidence type="ECO:0000313" key="4">
    <source>
        <dbReference type="EMBL" id="ORY20366.1"/>
    </source>
</evidence>
<organism evidence="4 5">
    <name type="scientific">Neocallimastix californiae</name>
    <dbReference type="NCBI Taxonomy" id="1754190"/>
    <lineage>
        <taxon>Eukaryota</taxon>
        <taxon>Fungi</taxon>
        <taxon>Fungi incertae sedis</taxon>
        <taxon>Chytridiomycota</taxon>
        <taxon>Chytridiomycota incertae sedis</taxon>
        <taxon>Neocallimastigomycetes</taxon>
        <taxon>Neocallimastigales</taxon>
        <taxon>Neocallimastigaceae</taxon>
        <taxon>Neocallimastix</taxon>
    </lineage>
</organism>
<evidence type="ECO:0000256" key="1">
    <source>
        <dbReference type="ARBA" id="ARBA00022801"/>
    </source>
</evidence>
<name>A0A1Y2ACY7_9FUNG</name>
<dbReference type="AlphaFoldDB" id="A0A1Y2ACY7"/>
<sequence>MKIISLSSIILILITVLNVSAGPIEDYIYVQKNMNIIRKKEIVEPNIIFNQSTKSKMDVYYDKKDIQNLKPVVIFSHGGGWISGDKKNFIGVGTYLREQGYVAVLPNYILFPQGKVDDMVDDIYQSIQWTYNNISKYGGNKNKIILVGYSAGAHLTALTTIKVTLGIKNKNKILAPLPKIEKMVLFNGPYDFDDFDSISKLFTQNEINNGIIQNIVKALVNSDDISPTNILKKYPDNSVSNFGFPKITFYWADKDNLIPVNSAPNLITQIRRVSPSTEINSIFNEGNGFDHATLLIGVRDGKPEMQKMFLEIVEM</sequence>
<dbReference type="PANTHER" id="PTHR48081">
    <property type="entry name" value="AB HYDROLASE SUPERFAMILY PROTEIN C4A8.06C"/>
    <property type="match status" value="1"/>
</dbReference>
<keyword evidence="5" id="KW-1185">Reference proteome</keyword>
<proteinExistence type="predicted"/>
<dbReference type="GO" id="GO:0016787">
    <property type="term" value="F:hydrolase activity"/>
    <property type="evidence" value="ECO:0007669"/>
    <property type="project" value="UniProtKB-KW"/>
</dbReference>
<dbReference type="Gene3D" id="3.40.50.1820">
    <property type="entry name" value="alpha/beta hydrolase"/>
    <property type="match status" value="1"/>
</dbReference>
<comment type="caution">
    <text evidence="4">The sequence shown here is derived from an EMBL/GenBank/DDBJ whole genome shotgun (WGS) entry which is preliminary data.</text>
</comment>
<dbReference type="InterPro" id="IPR050300">
    <property type="entry name" value="GDXG_lipolytic_enzyme"/>
</dbReference>
<evidence type="ECO:0000256" key="2">
    <source>
        <dbReference type="SAM" id="SignalP"/>
    </source>
</evidence>
<dbReference type="OrthoDB" id="6495301at2759"/>
<dbReference type="InterPro" id="IPR029058">
    <property type="entry name" value="AB_hydrolase_fold"/>
</dbReference>
<dbReference type="STRING" id="1754190.A0A1Y2ACY7"/>
<evidence type="ECO:0000313" key="5">
    <source>
        <dbReference type="Proteomes" id="UP000193920"/>
    </source>
</evidence>
<gene>
    <name evidence="4" type="ORF">LY90DRAFT_633873</name>
</gene>
<reference evidence="4 5" key="1">
    <citation type="submission" date="2016-08" db="EMBL/GenBank/DDBJ databases">
        <title>A Parts List for Fungal Cellulosomes Revealed by Comparative Genomics.</title>
        <authorList>
            <consortium name="DOE Joint Genome Institute"/>
            <person name="Haitjema C.H."/>
            <person name="Gilmore S.P."/>
            <person name="Henske J.K."/>
            <person name="Solomon K.V."/>
            <person name="De Groot R."/>
            <person name="Kuo A."/>
            <person name="Mondo S.J."/>
            <person name="Salamov A.A."/>
            <person name="Labutti K."/>
            <person name="Zhao Z."/>
            <person name="Chiniquy J."/>
            <person name="Barry K."/>
            <person name="Brewer H.M."/>
            <person name="Purvine S.O."/>
            <person name="Wright A.T."/>
            <person name="Boxma B."/>
            <person name="Van Alen T."/>
            <person name="Hackstein J.H."/>
            <person name="Baker S.E."/>
            <person name="Grigoriev I.V."/>
            <person name="O'Malley M.A."/>
        </authorList>
    </citation>
    <scope>NUCLEOTIDE SEQUENCE [LARGE SCALE GENOMIC DNA]</scope>
    <source>
        <strain evidence="4 5">G1</strain>
    </source>
</reference>
<feature type="chain" id="PRO_5012824530" evidence="2">
    <location>
        <begin position="22"/>
        <end position="315"/>
    </location>
</feature>
<evidence type="ECO:0000259" key="3">
    <source>
        <dbReference type="Pfam" id="PF20434"/>
    </source>
</evidence>
<accession>A0A1Y2ACY7</accession>
<dbReference type="InterPro" id="IPR049492">
    <property type="entry name" value="BD-FAE-like_dom"/>
</dbReference>
<dbReference type="Proteomes" id="UP000193920">
    <property type="component" value="Unassembled WGS sequence"/>
</dbReference>
<protein>
    <submittedName>
        <fullName evidence="4">Alpha/beta-hydrolase</fullName>
    </submittedName>
</protein>
<dbReference type="SUPFAM" id="SSF53474">
    <property type="entry name" value="alpha/beta-Hydrolases"/>
    <property type="match status" value="1"/>
</dbReference>
<keyword evidence="2" id="KW-0732">Signal</keyword>
<feature type="signal peptide" evidence="2">
    <location>
        <begin position="1"/>
        <end position="21"/>
    </location>
</feature>